<feature type="domain" description="ACT" evidence="8">
    <location>
        <begin position="876"/>
        <end position="954"/>
    </location>
</feature>
<keyword evidence="2 7" id="KW-0548">Nucleotidyltransferase</keyword>
<keyword evidence="1 7" id="KW-0808">Transferase</keyword>
<dbReference type="EC" id="2.7.7.59" evidence="7"/>
<dbReference type="CDD" id="cd04899">
    <property type="entry name" value="ACT_ACR-UUR-like_2"/>
    <property type="match status" value="1"/>
</dbReference>
<keyword evidence="4 7" id="KW-0378">Hydrolase</keyword>
<dbReference type="PROSITE" id="PS51671">
    <property type="entry name" value="ACT"/>
    <property type="match status" value="2"/>
</dbReference>
<comment type="similarity">
    <text evidence="7">Belongs to the GlnD family.</text>
</comment>
<keyword evidence="3" id="KW-0677">Repeat</keyword>
<dbReference type="InterPro" id="IPR045865">
    <property type="entry name" value="ACT-like_dom_sf"/>
</dbReference>
<comment type="catalytic activity">
    <reaction evidence="7">
        <text>[protein-PII]-L-tyrosine + UTP = [protein-PII]-uridylyl-L-tyrosine + diphosphate</text>
        <dbReference type="Rhea" id="RHEA:13673"/>
        <dbReference type="Rhea" id="RHEA-COMP:12147"/>
        <dbReference type="Rhea" id="RHEA-COMP:12148"/>
        <dbReference type="ChEBI" id="CHEBI:33019"/>
        <dbReference type="ChEBI" id="CHEBI:46398"/>
        <dbReference type="ChEBI" id="CHEBI:46858"/>
        <dbReference type="ChEBI" id="CHEBI:90602"/>
        <dbReference type="EC" id="2.7.7.59"/>
    </reaction>
</comment>
<comment type="domain">
    <text evidence="7">Has four distinct domains: an N-terminal nucleotidyltransferase (NT) domain responsible for UTase activity, a central HD domain that encodes UR activity, and two C-terminal ACT domains that seem to have a role in glutamine sensing.</text>
</comment>
<dbReference type="InterPro" id="IPR013546">
    <property type="entry name" value="PII_UdlTrfase/GS_AdlTrfase"/>
</dbReference>
<evidence type="ECO:0000256" key="1">
    <source>
        <dbReference type="ARBA" id="ARBA00022679"/>
    </source>
</evidence>
<dbReference type="SUPFAM" id="SSF81301">
    <property type="entry name" value="Nucleotidyltransferase"/>
    <property type="match status" value="1"/>
</dbReference>
<evidence type="ECO:0000256" key="7">
    <source>
        <dbReference type="HAMAP-Rule" id="MF_00277"/>
    </source>
</evidence>
<dbReference type="EC" id="3.1.4.-" evidence="7"/>
<dbReference type="SMART" id="SM00471">
    <property type="entry name" value="HDc"/>
    <property type="match status" value="1"/>
</dbReference>
<evidence type="ECO:0000313" key="10">
    <source>
        <dbReference type="EMBL" id="GHD39907.1"/>
    </source>
</evidence>
<dbReference type="PANTHER" id="PTHR47320">
    <property type="entry name" value="BIFUNCTIONAL URIDYLYLTRANSFERASE/URIDYLYL-REMOVING ENZYME"/>
    <property type="match status" value="1"/>
</dbReference>
<dbReference type="Gene3D" id="3.30.460.10">
    <property type="entry name" value="Beta Polymerase, domain 2"/>
    <property type="match status" value="1"/>
</dbReference>
<dbReference type="RefSeq" id="WP_189987098.1">
    <property type="nucleotide sequence ID" value="NZ_BMZS01000001.1"/>
</dbReference>
<evidence type="ECO:0000256" key="4">
    <source>
        <dbReference type="ARBA" id="ARBA00022801"/>
    </source>
</evidence>
<reference evidence="10" key="1">
    <citation type="journal article" date="2014" name="Int. J. Syst. Evol. Microbiol.">
        <title>Complete genome sequence of Corynebacterium casei LMG S-19264T (=DSM 44701T), isolated from a smear-ripened cheese.</title>
        <authorList>
            <consortium name="US DOE Joint Genome Institute (JGI-PGF)"/>
            <person name="Walter F."/>
            <person name="Albersmeier A."/>
            <person name="Kalinowski J."/>
            <person name="Ruckert C."/>
        </authorList>
    </citation>
    <scope>NUCLEOTIDE SEQUENCE</scope>
    <source>
        <strain evidence="10">KCTC 42651</strain>
    </source>
</reference>
<dbReference type="InterPro" id="IPR006674">
    <property type="entry name" value="HD_domain"/>
</dbReference>
<evidence type="ECO:0000259" key="8">
    <source>
        <dbReference type="PROSITE" id="PS51671"/>
    </source>
</evidence>
<dbReference type="GO" id="GO:0008081">
    <property type="term" value="F:phosphoric diester hydrolase activity"/>
    <property type="evidence" value="ECO:0007669"/>
    <property type="project" value="UniProtKB-UniRule"/>
</dbReference>
<dbReference type="NCBIfam" id="TIGR01693">
    <property type="entry name" value="UTase_glnD"/>
    <property type="match status" value="1"/>
</dbReference>
<dbReference type="HAMAP" id="MF_00277">
    <property type="entry name" value="PII_uridylyl_transf"/>
    <property type="match status" value="1"/>
</dbReference>
<protein>
    <recommendedName>
        <fullName evidence="7">Bifunctional uridylyltransferase/uridylyl-removing enzyme</fullName>
        <shortName evidence="7">UTase/UR</shortName>
    </recommendedName>
    <alternativeName>
        <fullName evidence="7">Bifunctional [protein-PII] modification enzyme</fullName>
    </alternativeName>
    <alternativeName>
        <fullName evidence="7">Bifunctional nitrogen sensor protein</fullName>
    </alternativeName>
    <domain>
        <recommendedName>
            <fullName evidence="7">[Protein-PII] uridylyltransferase</fullName>
            <shortName evidence="7">PII uridylyltransferase</shortName>
            <shortName evidence="7">UTase</shortName>
            <ecNumber evidence="7">2.7.7.59</ecNumber>
        </recommendedName>
    </domain>
    <domain>
        <recommendedName>
            <fullName evidence="7">[Protein-PII]-UMP uridylyl-removing enzyme</fullName>
            <shortName evidence="7">UR</shortName>
            <ecNumber evidence="7">3.1.4.-</ecNumber>
        </recommendedName>
    </domain>
</protein>
<dbReference type="GO" id="GO:0006808">
    <property type="term" value="P:regulation of nitrogen utilization"/>
    <property type="evidence" value="ECO:0007669"/>
    <property type="project" value="UniProtKB-UniRule"/>
</dbReference>
<dbReference type="NCBIfam" id="NF003467">
    <property type="entry name" value="PRK05092.1"/>
    <property type="match status" value="1"/>
</dbReference>
<reference evidence="10" key="2">
    <citation type="submission" date="2020-09" db="EMBL/GenBank/DDBJ databases">
        <authorList>
            <person name="Sun Q."/>
            <person name="Kim S."/>
        </authorList>
    </citation>
    <scope>NUCLEOTIDE SEQUENCE</scope>
    <source>
        <strain evidence="10">KCTC 42651</strain>
    </source>
</reference>
<evidence type="ECO:0000256" key="2">
    <source>
        <dbReference type="ARBA" id="ARBA00022695"/>
    </source>
</evidence>
<dbReference type="SUPFAM" id="SSF81593">
    <property type="entry name" value="Nucleotidyltransferase substrate binding subunit/domain"/>
    <property type="match status" value="1"/>
</dbReference>
<evidence type="ECO:0000256" key="5">
    <source>
        <dbReference type="ARBA" id="ARBA00022842"/>
    </source>
</evidence>
<sequence length="954" mass="106468">MVATESVSEIETLRDADAGAADAGPGGEPGDVADLVVVRKRVPNARAICDAAALTADMESIAAGEDDGVRRRAAVLARLKTALADGTAEIRRRFEASNDGAACVRQNAWLMDRLIEAAARLATEREYPATNPTTAERIAIAAVGGYGRGEMAPQSDVDLLFLRPYKQTPRGEQIVEYLLYLLWDLGLKVGHSTRSCDECIRQAKADATIRTALLESRFLWGDETLYGELRQAFDKEFAAGSPLDFVEAKLQESDERHQRLGDSRYVVEPNVKDGKGGLRDLHTLFWIGKYVYRVDDVTRLVDRGVLTLGEARRFAKAQKLLWTIRCWLHYLSGRAEERLTFEMQPVIAERLGYTDHAGAVAVERFMKHYYLTAKDVGDLTRIFCAAIEAQHKRRRPWIRLPRLLTEERFGDFRIAADRITVADDEAFARDPVNIVRMFHEAQARNAMVHPHALRLITQNLNRIDGELRKDPEANRLFLEILCGTKNPAPILRRMSEARVLGKFVPDFGRVVAQMQFDMYHLYTVDEHTLQCLSVLHDIEAGALKEVAPIATEVVHKVLSRRALHVAVFLHDIAKGRGGDHSVLGERVARRLCPRFGMSEEETDTVAWLVRWHLLMSNTAFKRDVNDPKTVEDFVKIVQSPERLRLLLVLTVADIRGVGPHVWNGWKAQLLRDLYYRAQEALSGDSARRGTAARIDAAKRRLADALPDWSADEVEAHTALGYPAYWLAFDADTHARHARLVRQATRDGAHLAVETRVDADRAVTEVTVYATDHPGLFSRIAGAMAATGADVVDARIFTLSNGMALDTFMIQDEGGKAFDRPDRIAKLASAIERALGGTLRVDRALAARKPTLGRRTRALRVPPRVLIDNKASVTHTVVEVNGRDEPGVLWRMTRALAGVGVQIHSASISTYGERFVDVFYLKDVFGLKIDSKSKLEDIRKALMKALGAEEERKTA</sequence>
<dbReference type="Pfam" id="PF08335">
    <property type="entry name" value="GlnD_UR_UTase"/>
    <property type="match status" value="1"/>
</dbReference>
<organism evidence="10 11">
    <name type="scientific">Thalassobaculum fulvum</name>
    <dbReference type="NCBI Taxonomy" id="1633335"/>
    <lineage>
        <taxon>Bacteria</taxon>
        <taxon>Pseudomonadati</taxon>
        <taxon>Pseudomonadota</taxon>
        <taxon>Alphaproteobacteria</taxon>
        <taxon>Rhodospirillales</taxon>
        <taxon>Thalassobaculaceae</taxon>
        <taxon>Thalassobaculum</taxon>
    </lineage>
</organism>
<gene>
    <name evidence="7 10" type="primary">glnD</name>
    <name evidence="10" type="ORF">GCM10017083_02550</name>
</gene>
<dbReference type="SUPFAM" id="SSF55021">
    <property type="entry name" value="ACT-like"/>
    <property type="match status" value="2"/>
</dbReference>
<dbReference type="GO" id="GO:0008773">
    <property type="term" value="F:[protein-PII] uridylyltransferase activity"/>
    <property type="evidence" value="ECO:0007669"/>
    <property type="project" value="UniProtKB-UniRule"/>
</dbReference>
<evidence type="ECO:0000256" key="6">
    <source>
        <dbReference type="ARBA" id="ARBA00023268"/>
    </source>
</evidence>
<dbReference type="SUPFAM" id="SSF81891">
    <property type="entry name" value="Poly A polymerase C-terminal region-like"/>
    <property type="match status" value="1"/>
</dbReference>
<dbReference type="Gene3D" id="3.30.70.260">
    <property type="match status" value="2"/>
</dbReference>
<dbReference type="EMBL" id="BMZS01000001">
    <property type="protein sequence ID" value="GHD39907.1"/>
    <property type="molecule type" value="Genomic_DNA"/>
</dbReference>
<dbReference type="InterPro" id="IPR003607">
    <property type="entry name" value="HD/PDEase_dom"/>
</dbReference>
<dbReference type="InterPro" id="IPR002934">
    <property type="entry name" value="Polymerase_NTP_transf_dom"/>
</dbReference>
<dbReference type="CDD" id="cd05401">
    <property type="entry name" value="NT_GlnE_GlnD_like"/>
    <property type="match status" value="1"/>
</dbReference>
<keyword evidence="5 7" id="KW-0460">Magnesium</keyword>
<comment type="cofactor">
    <cofactor evidence="7">
        <name>Mg(2+)</name>
        <dbReference type="ChEBI" id="CHEBI:18420"/>
    </cofactor>
</comment>
<dbReference type="InterPro" id="IPR002912">
    <property type="entry name" value="ACT_dom"/>
</dbReference>
<dbReference type="AlphaFoldDB" id="A0A918XP62"/>
<dbReference type="Proteomes" id="UP000630353">
    <property type="component" value="Unassembled WGS sequence"/>
</dbReference>
<evidence type="ECO:0000256" key="3">
    <source>
        <dbReference type="ARBA" id="ARBA00022737"/>
    </source>
</evidence>
<feature type="region of interest" description="Uridylyltransferase" evidence="7">
    <location>
        <begin position="1"/>
        <end position="403"/>
    </location>
</feature>
<dbReference type="PROSITE" id="PS51831">
    <property type="entry name" value="HD"/>
    <property type="match status" value="1"/>
</dbReference>
<accession>A0A918XP62</accession>
<comment type="function">
    <text evidence="7">Modifies, by uridylylation and deuridylylation, the PII regulatory proteins (GlnB and homologs), in response to the nitrogen status of the cell that GlnD senses through the glutamine level. Under low glutamine levels, catalyzes the conversion of the PII proteins and UTP to PII-UMP and PPi, while under higher glutamine levels, GlnD hydrolyzes PII-UMP to PII and UMP (deuridylylation). Thus, controls uridylylation state and activity of the PII proteins, and plays an important role in the regulation of nitrogen metabolism.</text>
</comment>
<dbReference type="InterPro" id="IPR043519">
    <property type="entry name" value="NT_sf"/>
</dbReference>
<comment type="caution">
    <text evidence="7">Lacks conserved residue(s) required for the propagation of feature annotation.</text>
</comment>
<dbReference type="Pfam" id="PF01909">
    <property type="entry name" value="NTP_transf_2"/>
    <property type="match status" value="1"/>
</dbReference>
<dbReference type="Gene3D" id="1.10.3090.10">
    <property type="entry name" value="cca-adding enzyme, domain 2"/>
    <property type="match status" value="1"/>
</dbReference>
<comment type="caution">
    <text evidence="10">The sequence shown here is derived from an EMBL/GenBank/DDBJ whole genome shotgun (WGS) entry which is preliminary data.</text>
</comment>
<feature type="domain" description="HD" evidence="9">
    <location>
        <begin position="524"/>
        <end position="646"/>
    </location>
</feature>
<proteinExistence type="inferred from homology"/>
<comment type="activity regulation">
    <text evidence="7">Uridylyltransferase (UTase) activity is inhibited by glutamine, while glutamine activates uridylyl-removing (UR) activity.</text>
</comment>
<dbReference type="InterPro" id="IPR010043">
    <property type="entry name" value="UTase/UR"/>
</dbReference>
<keyword evidence="11" id="KW-1185">Reference proteome</keyword>
<name>A0A918XP62_9PROT</name>
<dbReference type="PANTHER" id="PTHR47320:SF1">
    <property type="entry name" value="BIFUNCTIONAL URIDYLYLTRANSFERASE_URIDYLYL-REMOVING ENZYME"/>
    <property type="match status" value="1"/>
</dbReference>
<keyword evidence="6 7" id="KW-0511">Multifunctional enzyme</keyword>
<evidence type="ECO:0000313" key="11">
    <source>
        <dbReference type="Proteomes" id="UP000630353"/>
    </source>
</evidence>
<evidence type="ECO:0000259" key="9">
    <source>
        <dbReference type="PROSITE" id="PS51831"/>
    </source>
</evidence>
<dbReference type="PIRSF" id="PIRSF006288">
    <property type="entry name" value="PII_uridyltransf"/>
    <property type="match status" value="1"/>
</dbReference>
<feature type="domain" description="ACT" evidence="8">
    <location>
        <begin position="764"/>
        <end position="842"/>
    </location>
</feature>
<dbReference type="Pfam" id="PF01966">
    <property type="entry name" value="HD"/>
    <property type="match status" value="1"/>
</dbReference>
<comment type="catalytic activity">
    <reaction evidence="7">
        <text>[protein-PII]-uridylyl-L-tyrosine + H2O = [protein-PII]-L-tyrosine + UMP + H(+)</text>
        <dbReference type="Rhea" id="RHEA:48600"/>
        <dbReference type="Rhea" id="RHEA-COMP:12147"/>
        <dbReference type="Rhea" id="RHEA-COMP:12148"/>
        <dbReference type="ChEBI" id="CHEBI:15377"/>
        <dbReference type="ChEBI" id="CHEBI:15378"/>
        <dbReference type="ChEBI" id="CHEBI:46858"/>
        <dbReference type="ChEBI" id="CHEBI:57865"/>
        <dbReference type="ChEBI" id="CHEBI:90602"/>
    </reaction>
</comment>
<dbReference type="CDD" id="cd04900">
    <property type="entry name" value="ACT_UUR-like_1"/>
    <property type="match status" value="1"/>
</dbReference>